<protein>
    <submittedName>
        <fullName evidence="1">Uncharacterized protein</fullName>
    </submittedName>
</protein>
<sequence>MKPAQSPDVTELKRLRSAVLHRLQKHGIDTTDWNRVNAFMRQPRIAGKTLGEMSIEELKLFIPKMQAILSKDKAVRDEYERLARIN</sequence>
<organism evidence="1">
    <name type="scientific">bioreactor metagenome</name>
    <dbReference type="NCBI Taxonomy" id="1076179"/>
    <lineage>
        <taxon>unclassified sequences</taxon>
        <taxon>metagenomes</taxon>
        <taxon>ecological metagenomes</taxon>
    </lineage>
</organism>
<dbReference type="EMBL" id="VSSQ01105802">
    <property type="protein sequence ID" value="MPN45710.1"/>
    <property type="molecule type" value="Genomic_DNA"/>
</dbReference>
<evidence type="ECO:0000313" key="1">
    <source>
        <dbReference type="EMBL" id="MPN45710.1"/>
    </source>
</evidence>
<accession>A0A645I3M0</accession>
<comment type="caution">
    <text evidence="1">The sequence shown here is derived from an EMBL/GenBank/DDBJ whole genome shotgun (WGS) entry which is preliminary data.</text>
</comment>
<gene>
    <name evidence="1" type="ORF">SDC9_193280</name>
</gene>
<proteinExistence type="predicted"/>
<dbReference type="AlphaFoldDB" id="A0A645I3M0"/>
<name>A0A645I3M0_9ZZZZ</name>
<reference evidence="1" key="1">
    <citation type="submission" date="2019-08" db="EMBL/GenBank/DDBJ databases">
        <authorList>
            <person name="Kucharzyk K."/>
            <person name="Murdoch R.W."/>
            <person name="Higgins S."/>
            <person name="Loffler F."/>
        </authorList>
    </citation>
    <scope>NUCLEOTIDE SEQUENCE</scope>
</reference>